<feature type="transmembrane region" description="Helical" evidence="8">
    <location>
        <begin position="424"/>
        <end position="445"/>
    </location>
</feature>
<dbReference type="GO" id="GO:0022857">
    <property type="term" value="F:transmembrane transporter activity"/>
    <property type="evidence" value="ECO:0007669"/>
    <property type="project" value="InterPro"/>
</dbReference>
<keyword evidence="4 8" id="KW-0812">Transmembrane</keyword>
<feature type="transmembrane region" description="Helical" evidence="8">
    <location>
        <begin position="151"/>
        <end position="173"/>
    </location>
</feature>
<accession>A0A9J6QZ15</accession>
<feature type="transmembrane region" description="Helical" evidence="8">
    <location>
        <begin position="269"/>
        <end position="300"/>
    </location>
</feature>
<comment type="similarity">
    <text evidence="2 7">Belongs to the sodium:solute symporter (SSF) (TC 2.A.21) family.</text>
</comment>
<keyword evidence="6 8" id="KW-0472">Membrane</keyword>
<evidence type="ECO:0000313" key="10">
    <source>
        <dbReference type="Proteomes" id="UP001065549"/>
    </source>
</evidence>
<proteinExistence type="inferred from homology"/>
<feature type="transmembrane region" description="Helical" evidence="8">
    <location>
        <begin position="185"/>
        <end position="207"/>
    </location>
</feature>
<gene>
    <name evidence="9" type="ORF">OBO34_20435</name>
</gene>
<reference evidence="9" key="1">
    <citation type="submission" date="2022-09" db="EMBL/GenBank/DDBJ databases">
        <title>Culturomic study of gut microbiota in children with autism spectrum disorder.</title>
        <authorList>
            <person name="Efimov B.A."/>
            <person name="Chaplin A.V."/>
            <person name="Sokolova S.R."/>
            <person name="Pikina A.P."/>
            <person name="Korzhanova M."/>
            <person name="Belova V."/>
            <person name="Korostin D."/>
        </authorList>
    </citation>
    <scope>NUCLEOTIDE SEQUENCE</scope>
    <source>
        <strain evidence="9">ASD5510</strain>
    </source>
</reference>
<dbReference type="InterPro" id="IPR038377">
    <property type="entry name" value="Na/Glc_symporter_sf"/>
</dbReference>
<dbReference type="EMBL" id="JAOSHN010000012">
    <property type="protein sequence ID" value="MCU7380685.1"/>
    <property type="molecule type" value="Genomic_DNA"/>
</dbReference>
<dbReference type="PROSITE" id="PS50283">
    <property type="entry name" value="NA_SOLUT_SYMP_3"/>
    <property type="match status" value="1"/>
</dbReference>
<dbReference type="PANTHER" id="PTHR48086:SF7">
    <property type="entry name" value="SODIUM-SOLUTE SYMPORTER-RELATED"/>
    <property type="match status" value="1"/>
</dbReference>
<evidence type="ECO:0000313" key="9">
    <source>
        <dbReference type="EMBL" id="MCU7380685.1"/>
    </source>
</evidence>
<feature type="transmembrane region" description="Helical" evidence="8">
    <location>
        <begin position="527"/>
        <end position="547"/>
    </location>
</feature>
<feature type="transmembrane region" description="Helical" evidence="8">
    <location>
        <begin position="367"/>
        <end position="389"/>
    </location>
</feature>
<feature type="transmembrane region" description="Helical" evidence="8">
    <location>
        <begin position="127"/>
        <end position="145"/>
    </location>
</feature>
<protein>
    <submittedName>
        <fullName evidence="9">Sodium:solute symporter family protein</fullName>
    </submittedName>
</protein>
<dbReference type="Gene3D" id="1.20.1730.10">
    <property type="entry name" value="Sodium/glucose cotransporter"/>
    <property type="match status" value="1"/>
</dbReference>
<evidence type="ECO:0000256" key="4">
    <source>
        <dbReference type="ARBA" id="ARBA00022692"/>
    </source>
</evidence>
<dbReference type="AlphaFoldDB" id="A0A9J6QZ15"/>
<feature type="transmembrane region" description="Helical" evidence="8">
    <location>
        <begin position="77"/>
        <end position="94"/>
    </location>
</feature>
<sequence length="595" mass="63913">MNTIVTISIVVLIILVIAFIGAGMWFKRLATTSDDFLLAGRKAPFWLLATAYLGGYVGGASVSGYVGNGFNSGISEMWASLFVVTGSVIFIILFSRRLNYFGRKTNAVTISDFICARYGEKLRVPSAIVSLTRPAILTGMQFLAISVSMKVVFGTSTEFGVVVSSIIILLYLITAGQYSALITQWFQSILQAAGIILFALVAFKVIGDPNTVTVAFYDVLPKSFTNFWAIDTSTFTVYALTLGLFYLADPWMYMWAYVGESPRVSSNGMLAVLGGSYYNVLPFLSGMAILVGVTIGKFTMPDGLAGDSLYAWFTINFSNTAVGVLILTGLMMTIISCGSSFAMNGVTILTRDIYQKIINKKATDKQVLFASRVSLVIVVAIGIASALWLPILVPLWALAQAIGLSGLFATTMSAWFWKRSTTAGALAATIGGGAVALCWAMYAWATTGSPGGLVFGLHAVHVGVAISIPLMIIVSLATKPDYEMAKATSYKVLGEEMKASKLIAEEDKPQRGGIFGWLCANTTGWKVFWVVIAVIFLGHYVLSLGFANQGLGMAMVWVSFIVGGLMIFMLAILGGKDIINMAKASKRAGDKLKDR</sequence>
<feature type="transmembrane region" description="Helical" evidence="8">
    <location>
        <begin position="6"/>
        <end position="25"/>
    </location>
</feature>
<dbReference type="Pfam" id="PF00474">
    <property type="entry name" value="SSF"/>
    <property type="match status" value="1"/>
</dbReference>
<evidence type="ECO:0000256" key="8">
    <source>
        <dbReference type="SAM" id="Phobius"/>
    </source>
</evidence>
<dbReference type="CDD" id="cd10322">
    <property type="entry name" value="SLC5sbd"/>
    <property type="match status" value="1"/>
</dbReference>
<dbReference type="GO" id="GO:0005886">
    <property type="term" value="C:plasma membrane"/>
    <property type="evidence" value="ECO:0007669"/>
    <property type="project" value="TreeGrafter"/>
</dbReference>
<dbReference type="RefSeq" id="WP_148398409.1">
    <property type="nucleotide sequence ID" value="NZ_JAJAGH010000009.1"/>
</dbReference>
<feature type="transmembrane region" description="Helical" evidence="8">
    <location>
        <begin position="395"/>
        <end position="417"/>
    </location>
</feature>
<keyword evidence="3" id="KW-0813">Transport</keyword>
<evidence type="ECO:0000256" key="7">
    <source>
        <dbReference type="RuleBase" id="RU362091"/>
    </source>
</evidence>
<dbReference type="InterPro" id="IPR050277">
    <property type="entry name" value="Sodium:Solute_Symporter"/>
</dbReference>
<keyword evidence="10" id="KW-1185">Reference proteome</keyword>
<evidence type="ECO:0000256" key="2">
    <source>
        <dbReference type="ARBA" id="ARBA00006434"/>
    </source>
</evidence>
<evidence type="ECO:0000256" key="6">
    <source>
        <dbReference type="ARBA" id="ARBA00023136"/>
    </source>
</evidence>
<comment type="caution">
    <text evidence="9">The sequence shown here is derived from an EMBL/GenBank/DDBJ whole genome shotgun (WGS) entry which is preliminary data.</text>
</comment>
<comment type="subcellular location">
    <subcellularLocation>
        <location evidence="1">Membrane</location>
        <topology evidence="1">Multi-pass membrane protein</topology>
    </subcellularLocation>
</comment>
<organism evidence="9 10">
    <name type="scientific">Hominibacterium faecale</name>
    <dbReference type="NCBI Taxonomy" id="2839743"/>
    <lineage>
        <taxon>Bacteria</taxon>
        <taxon>Bacillati</taxon>
        <taxon>Bacillota</taxon>
        <taxon>Clostridia</taxon>
        <taxon>Peptostreptococcales</taxon>
        <taxon>Anaerovoracaceae</taxon>
        <taxon>Hominibacterium</taxon>
    </lineage>
</organism>
<feature type="transmembrane region" description="Helical" evidence="8">
    <location>
        <begin position="457"/>
        <end position="477"/>
    </location>
</feature>
<feature type="transmembrane region" description="Helical" evidence="8">
    <location>
        <begin position="45"/>
        <end position="65"/>
    </location>
</feature>
<dbReference type="InterPro" id="IPR001734">
    <property type="entry name" value="Na/solute_symporter"/>
</dbReference>
<evidence type="ECO:0000256" key="3">
    <source>
        <dbReference type="ARBA" id="ARBA00022448"/>
    </source>
</evidence>
<name>A0A9J6QZ15_9FIRM</name>
<evidence type="ECO:0000256" key="1">
    <source>
        <dbReference type="ARBA" id="ARBA00004141"/>
    </source>
</evidence>
<dbReference type="PANTHER" id="PTHR48086">
    <property type="entry name" value="SODIUM/PROLINE SYMPORTER-RELATED"/>
    <property type="match status" value="1"/>
</dbReference>
<feature type="transmembrane region" description="Helical" evidence="8">
    <location>
        <begin position="553"/>
        <end position="573"/>
    </location>
</feature>
<dbReference type="Proteomes" id="UP001065549">
    <property type="component" value="Unassembled WGS sequence"/>
</dbReference>
<feature type="transmembrane region" description="Helical" evidence="8">
    <location>
        <begin position="227"/>
        <end position="248"/>
    </location>
</feature>
<feature type="transmembrane region" description="Helical" evidence="8">
    <location>
        <begin position="320"/>
        <end position="346"/>
    </location>
</feature>
<keyword evidence="5 8" id="KW-1133">Transmembrane helix</keyword>
<evidence type="ECO:0000256" key="5">
    <source>
        <dbReference type="ARBA" id="ARBA00022989"/>
    </source>
</evidence>